<comment type="cofactor">
    <cofactor evidence="1">
        <name>Fe cation</name>
        <dbReference type="ChEBI" id="CHEBI:24875"/>
    </cofactor>
</comment>
<dbReference type="InterPro" id="IPR006141">
    <property type="entry name" value="Intein_N"/>
</dbReference>
<evidence type="ECO:0000256" key="2">
    <source>
        <dbReference type="ARBA" id="ARBA00009303"/>
    </source>
</evidence>
<dbReference type="PROSITE" id="PS00368">
    <property type="entry name" value="RIBORED_SMALL"/>
    <property type="match status" value="1"/>
</dbReference>
<evidence type="ECO:0000256" key="6">
    <source>
        <dbReference type="ARBA" id="ARBA00023004"/>
    </source>
</evidence>
<evidence type="ECO:0000256" key="5">
    <source>
        <dbReference type="ARBA" id="ARBA00023002"/>
    </source>
</evidence>
<evidence type="ECO:0000256" key="3">
    <source>
        <dbReference type="ARBA" id="ARBA00012274"/>
    </source>
</evidence>
<dbReference type="GO" id="GO:0016539">
    <property type="term" value="P:intein-mediated protein splicing"/>
    <property type="evidence" value="ECO:0007669"/>
    <property type="project" value="InterPro"/>
</dbReference>
<dbReference type="CDD" id="cd01049">
    <property type="entry name" value="RNRR2"/>
    <property type="match status" value="1"/>
</dbReference>
<accession>A0A5S9ERT9</accession>
<comment type="similarity">
    <text evidence="2">Belongs to the ribonucleoside diphosphate reductase small chain family.</text>
</comment>
<dbReference type="PROSITE" id="PS50817">
    <property type="entry name" value="INTEIN_N_TER"/>
    <property type="match status" value="1"/>
</dbReference>
<keyword evidence="5" id="KW-0560">Oxidoreductase</keyword>
<evidence type="ECO:0000256" key="4">
    <source>
        <dbReference type="ARBA" id="ARBA00022723"/>
    </source>
</evidence>
<dbReference type="Pfam" id="PF00268">
    <property type="entry name" value="Ribonuc_red_sm"/>
    <property type="match status" value="2"/>
</dbReference>
<sequence>MQKNKEHIKSLISELSVDNRENPLFFGKPLGMQRFDTTKYKQIEKFYDDSFLLLWREHEFNLTKDKEDFRKLTENEQRIFTQNLGYQILLDSVQSRGINNLLEHCTNAELEAGLGIWAMVEGIHSKSYTHIIRNVYTDPTEVLDKLSTDEKILARAHGVTKYYDDLINSLSDEDDYSRKKKLYLTLVSIQILEAVRFYVSFACSYYFAERGVMTGNAKIIQKINIDENCFSGDTEILTSTGWKMFKDLDETELVGQYDKGVLSFVKPLAYTNKEYSGDMIKISNQSHECLVTPDHDILLFREDKGWFKEKAGDVKFSSTKKIPHFANVTDDGESNLTNLDRLKIALQADGYNLYGNVKLDGTKNKRGNLGGYTHGIYVKKESKVKRIEELLNSIPDLKYTKVNPSNGKTGYIYSLRIDNYDCKQLNFLYDLELNYKTCVDIIDEVSKWDSHIRSESAFMYCSTDKKCIDIIQDIAIRCGYESHITVSEDDRKETYKTYYRLSLHHRTKLVNTYSLKKETIQYDGNVYCVTVPSGNIITRRNNKTFIAGNCHVGFTNFLIKTLRKNESEGFQEVIKDCEPLVAQMWRDASEEEIAWAEYLFEDGDLVGLNADILKQYMHFLCNLRMRACGYERIFPVTKNPILWIQKYVDSSAVQNAPQESENTAYLTNSVTSENMDFSGDEFEL</sequence>
<protein>
    <recommendedName>
        <fullName evidence="3">ribonucleoside-diphosphate reductase</fullName>
        <ecNumber evidence="3">1.17.4.1</ecNumber>
    </recommendedName>
</protein>
<dbReference type="Proteomes" id="UP000424080">
    <property type="component" value="Segment"/>
</dbReference>
<feature type="domain" description="Hint" evidence="7">
    <location>
        <begin position="227"/>
        <end position="324"/>
    </location>
</feature>
<dbReference type="InterPro" id="IPR003587">
    <property type="entry name" value="Hint_dom_N"/>
</dbReference>
<proteinExistence type="inferred from homology"/>
<dbReference type="PROSITE" id="PS50818">
    <property type="entry name" value="INTEIN_C_TER"/>
    <property type="match status" value="1"/>
</dbReference>
<evidence type="ECO:0000259" key="7">
    <source>
        <dbReference type="SMART" id="SM00306"/>
    </source>
</evidence>
<evidence type="ECO:0000313" key="8">
    <source>
        <dbReference type="EMBL" id="BBI90756.1"/>
    </source>
</evidence>
<dbReference type="Gene3D" id="1.10.620.20">
    <property type="entry name" value="Ribonucleotide Reductase, subunit A"/>
    <property type="match status" value="2"/>
</dbReference>
<dbReference type="InterPro" id="IPR030475">
    <property type="entry name" value="RNR_small_AS"/>
</dbReference>
<organism evidence="8 9">
    <name type="scientific">Tenacibaculum phage PTm5</name>
    <dbReference type="NCBI Taxonomy" id="2547426"/>
    <lineage>
        <taxon>Viruses</taxon>
        <taxon>Duplodnaviria</taxon>
        <taxon>Heunggongvirae</taxon>
        <taxon>Uroviricota</taxon>
        <taxon>Caudoviricetes</taxon>
        <taxon>Shirahamavirus</taxon>
        <taxon>Shirahamavirus PTm1</taxon>
    </lineage>
</organism>
<dbReference type="PANTHER" id="PTHR23409:SF18">
    <property type="entry name" value="RIBONUCLEOSIDE-DIPHOSPHATE REDUCTASE SUBUNIT M2"/>
    <property type="match status" value="1"/>
</dbReference>
<dbReference type="UniPathway" id="UPA00326"/>
<dbReference type="InterPro" id="IPR000358">
    <property type="entry name" value="RNR_small_fam"/>
</dbReference>
<dbReference type="GO" id="GO:0004748">
    <property type="term" value="F:ribonucleoside-diphosphate reductase activity, thioredoxin disulfide as acceptor"/>
    <property type="evidence" value="ECO:0007669"/>
    <property type="project" value="UniProtKB-EC"/>
</dbReference>
<dbReference type="GO" id="GO:0009263">
    <property type="term" value="P:deoxyribonucleotide biosynthetic process"/>
    <property type="evidence" value="ECO:0007669"/>
    <property type="project" value="InterPro"/>
</dbReference>
<evidence type="ECO:0000256" key="1">
    <source>
        <dbReference type="ARBA" id="ARBA00001962"/>
    </source>
</evidence>
<dbReference type="InterPro" id="IPR012348">
    <property type="entry name" value="RNR-like"/>
</dbReference>
<name>A0A5S9ERT9_9CAUD</name>
<dbReference type="GO" id="GO:0046872">
    <property type="term" value="F:metal ion binding"/>
    <property type="evidence" value="ECO:0007669"/>
    <property type="project" value="UniProtKB-KW"/>
</dbReference>
<keyword evidence="4" id="KW-0479">Metal-binding</keyword>
<evidence type="ECO:0000313" key="9">
    <source>
        <dbReference type="Proteomes" id="UP000424080"/>
    </source>
</evidence>
<keyword evidence="6" id="KW-0408">Iron</keyword>
<dbReference type="SUPFAM" id="SSF47240">
    <property type="entry name" value="Ferritin-like"/>
    <property type="match status" value="2"/>
</dbReference>
<dbReference type="InterPro" id="IPR033909">
    <property type="entry name" value="RNR_small"/>
</dbReference>
<dbReference type="CDD" id="cd00081">
    <property type="entry name" value="Hint"/>
    <property type="match status" value="1"/>
</dbReference>
<dbReference type="PANTHER" id="PTHR23409">
    <property type="entry name" value="RIBONUCLEOSIDE-DIPHOSPHATE REDUCTASE SMALL CHAIN"/>
    <property type="match status" value="1"/>
</dbReference>
<dbReference type="InterPro" id="IPR036844">
    <property type="entry name" value="Hint_dom_sf"/>
</dbReference>
<dbReference type="InterPro" id="IPR030934">
    <property type="entry name" value="Intein_C"/>
</dbReference>
<dbReference type="SMART" id="SM00306">
    <property type="entry name" value="HintN"/>
    <property type="match status" value="1"/>
</dbReference>
<reference evidence="8 9" key="1">
    <citation type="journal article" date="2019" name="Arch. Virol.">
        <title>A novel jumbo Tenacibaculum maritimum lytic phage with head-fiber-like appendages.</title>
        <authorList>
            <person name="Kawato Y."/>
            <person name="Istiqomah I."/>
            <person name="Gaafar A.Y."/>
            <person name="Hanaoka M."/>
            <person name="Ishimaru K."/>
            <person name="Yasuike M."/>
            <person name="Nishiki I."/>
            <person name="Nakamura Y."/>
            <person name="Fujiwara A."/>
            <person name="Nakai T."/>
        </authorList>
    </citation>
    <scope>NUCLEOTIDE SEQUENCE [LARGE SCALE GENOMIC DNA]</scope>
    <source>
        <strain evidence="8 9">PTm5</strain>
    </source>
</reference>
<dbReference type="EMBL" id="AP019525">
    <property type="protein sequence ID" value="BBI90756.1"/>
    <property type="molecule type" value="Genomic_DNA"/>
</dbReference>
<dbReference type="EC" id="1.17.4.1" evidence="3"/>
<dbReference type="SUPFAM" id="SSF51294">
    <property type="entry name" value="Hedgehog/intein (Hint) domain"/>
    <property type="match status" value="1"/>
</dbReference>
<dbReference type="InterPro" id="IPR009078">
    <property type="entry name" value="Ferritin-like_SF"/>
</dbReference>